<keyword evidence="4" id="KW-0472">Membrane</keyword>
<evidence type="ECO:0000259" key="6">
    <source>
        <dbReference type="Pfam" id="PF17802"/>
    </source>
</evidence>
<keyword evidence="8" id="KW-1185">Reference proteome</keyword>
<feature type="domain" description="SpaA-like prealbumin fold" evidence="6">
    <location>
        <begin position="519"/>
        <end position="607"/>
    </location>
</feature>
<accession>A0ABV1E3C6</accession>
<feature type="domain" description="Thioester" evidence="5">
    <location>
        <begin position="100"/>
        <end position="213"/>
    </location>
</feature>
<reference evidence="7 8" key="1">
    <citation type="submission" date="2024-03" db="EMBL/GenBank/DDBJ databases">
        <title>Human intestinal bacterial collection.</title>
        <authorList>
            <person name="Pauvert C."/>
            <person name="Hitch T.C.A."/>
            <person name="Clavel T."/>
        </authorList>
    </citation>
    <scope>NUCLEOTIDE SEQUENCE [LARGE SCALE GENOMIC DNA]</scope>
    <source>
        <strain evidence="7 8">CLA-JM-H44</strain>
    </source>
</reference>
<dbReference type="InterPro" id="IPR013784">
    <property type="entry name" value="Carb-bd-like_fold"/>
</dbReference>
<name>A0ABV1E3C6_9FIRM</name>
<feature type="domain" description="SpaA-like prealbumin fold" evidence="6">
    <location>
        <begin position="1081"/>
        <end position="1168"/>
    </location>
</feature>
<evidence type="ECO:0000256" key="1">
    <source>
        <dbReference type="ARBA" id="ARBA00007257"/>
    </source>
</evidence>
<dbReference type="EMBL" id="JBBMFD010000009">
    <property type="protein sequence ID" value="MEQ2440548.1"/>
    <property type="molecule type" value="Genomic_DNA"/>
</dbReference>
<comment type="similarity">
    <text evidence="1">Belongs to the serine-aspartate repeat-containing protein (SDr) family.</text>
</comment>
<dbReference type="Gene3D" id="2.60.40.10">
    <property type="entry name" value="Immunoglobulins"/>
    <property type="match status" value="11"/>
</dbReference>
<comment type="caution">
    <text evidence="7">The sequence shown here is derived from an EMBL/GenBank/DDBJ whole genome shotgun (WGS) entry which is preliminary data.</text>
</comment>
<feature type="domain" description="SpaA-like prealbumin fold" evidence="6">
    <location>
        <begin position="898"/>
        <end position="984"/>
    </location>
</feature>
<dbReference type="Pfam" id="PF17802">
    <property type="entry name" value="SpaA"/>
    <property type="match status" value="9"/>
</dbReference>
<evidence type="ECO:0000259" key="5">
    <source>
        <dbReference type="Pfam" id="PF08341"/>
    </source>
</evidence>
<dbReference type="SUPFAM" id="SSF49478">
    <property type="entry name" value="Cna protein B-type domain"/>
    <property type="match status" value="6"/>
</dbReference>
<sequence>MKRTLSHRILSAVISIILLFTLVFSGTVASAWESTEGVVCSSRFGRLIMGSDGLPFHCPANYPVMLYDEEGNTSYSTSAGDRDHPHMYLYTELNVDEQWVYCIEVGVSFGSSNNGYTSVNGENSRFFMNLPRVAQEGIMLATVYGFQHGKPLPISGINEDDYYFATQAIIWEYQQNLRTSPTTLQDNGPIPATQFYDQLKDRPAEAAYNWILTQMEQHSKIPSFANVSSYEAPTHTMQYDAQSGLYSVTLTDENLSDVDLQALSEDTHGISVTRNGNSYTFTTSNPITEPVSILYRKDLPVYGNPFLVWGHVGYQTMCTGVKDPVQFYVNFQTENTGTLDIVKKADPDISVAGWQFRIEGNGVNQEVTVGEDGRISVPGLTAGTYTISEINVPDYYHQPESQTVEVLPNQTTVVEFFNQYQKGGLVIEKSSEQDVMTQDVQFRVVGQCDNGKSYDQIHETDASGRIELTDLYTGTYTVTELGYPETGIPDWIVAPTDENIRVNGGETSTVEIYNELKKGNLSITKASEDGNFIEGIGFHIFGTTDAGILYDETFYTDSSGEIYVEDLPIGTYTVEEVAETVNGNYQIAASQVVVIKGDETTQTQFYNALHKIPLRIVKESYNGKNLEGIQFLVKGTTSTGEPWEKTYTTNAQGVVDVKETDPDAPPCGTYTVSEVESSVNIGYLLPDSQEVTFTYGDQPELHFYNDKKAGDVKVVKTDDLNNHFVEGMVFRLKGTSYAGDEIDWTATTDKDGVAVFHDVPIGSYTLYEDDVPAFFVTPDPQEVTVVYSETSENNFENVSQKANLKIVKQSTDMQNIEGVPFRIVGIPYAGEDFAYDETFYTDANGEIYVEGLLVGNYSVMELDSDVTVGYIKPGSQEVELTYGQDSTVTFFNKLIENSIKIVKRDGFNDQPMEGILFGLYDSEGNEVTRGRTDANGTLTFENIRYGEYTVRELEGKTGYYPLEAGPQITVETDGLTQEIPIVNDRIPCEIRVYKTDSHTGEPLPGVTFGLFDLEGNLVEKAVTGEDGYARFSPQVWGQTFQIKELEVPVGYQLSDHVETVEIQPGETELQFQYENDRIPCEIQIYKTDGYTKLPLAGAVFGLYDAEGNLIEQKATDENGYIQFSPQLWGQTVFIREISAPEGYLVNDKIEEFEIKAGDESVTFEWENERRPVEIVVHKIDESGLPLAGAEFGLFDAQGTLLQSGITDETGVIRFTNNIWGQTVYLREIKAPQGYVLDEAATEIELKPEDTVLEYTKENYWITGNIRIVKKDGLTGNPLSGVEFGLYDEAGNEVARGVTGEDGALLLEGIRYGTYELRELAAKDGYQNLSAPLPVQITENGQTIELEVENEPIPEVPDTGEEFPAWPIALLVVSATAFVLLLVIRKQKQRIG</sequence>
<dbReference type="InterPro" id="IPR041033">
    <property type="entry name" value="SpaA_PFL_dom_1"/>
</dbReference>
<dbReference type="SUPFAM" id="SSF49452">
    <property type="entry name" value="Starch-binding domain-like"/>
    <property type="match status" value="1"/>
</dbReference>
<keyword evidence="2" id="KW-0964">Secreted</keyword>
<evidence type="ECO:0000313" key="7">
    <source>
        <dbReference type="EMBL" id="MEQ2440548.1"/>
    </source>
</evidence>
<protein>
    <submittedName>
        <fullName evidence="7">SpaA isopeptide-forming pilin-related protein</fullName>
    </submittedName>
</protein>
<dbReference type="InterPro" id="IPR013552">
    <property type="entry name" value="Thioester_dom"/>
</dbReference>
<evidence type="ECO:0000256" key="4">
    <source>
        <dbReference type="SAM" id="Phobius"/>
    </source>
</evidence>
<feature type="domain" description="SpaA-like prealbumin fold" evidence="6">
    <location>
        <begin position="989"/>
        <end position="1070"/>
    </location>
</feature>
<keyword evidence="4" id="KW-1133">Transmembrane helix</keyword>
<gene>
    <name evidence="7" type="ORF">WMO26_06895</name>
</gene>
<dbReference type="RefSeq" id="WP_349219183.1">
    <property type="nucleotide sequence ID" value="NZ_JBBMFD010000009.1"/>
</dbReference>
<dbReference type="PANTHER" id="PTHR36108:SF13">
    <property type="entry name" value="COLOSSIN-B-RELATED"/>
    <property type="match status" value="1"/>
</dbReference>
<keyword evidence="3" id="KW-0732">Signal</keyword>
<feature type="domain" description="SpaA-like prealbumin fold" evidence="6">
    <location>
        <begin position="343"/>
        <end position="418"/>
    </location>
</feature>
<feature type="domain" description="SpaA-like prealbumin fold" evidence="6">
    <location>
        <begin position="1174"/>
        <end position="1258"/>
    </location>
</feature>
<organism evidence="7 8">
    <name type="scientific">Solibaculum intestinale</name>
    <dbReference type="NCBI Taxonomy" id="3133165"/>
    <lineage>
        <taxon>Bacteria</taxon>
        <taxon>Bacillati</taxon>
        <taxon>Bacillota</taxon>
        <taxon>Clostridia</taxon>
        <taxon>Eubacteriales</taxon>
        <taxon>Oscillospiraceae</taxon>
        <taxon>Solibaculum</taxon>
    </lineage>
</organism>
<proteinExistence type="inferred from homology"/>
<keyword evidence="4" id="KW-0812">Transmembrane</keyword>
<feature type="transmembrane region" description="Helical" evidence="4">
    <location>
        <begin position="1362"/>
        <end position="1383"/>
    </location>
</feature>
<dbReference type="InterPro" id="IPR013783">
    <property type="entry name" value="Ig-like_fold"/>
</dbReference>
<dbReference type="Pfam" id="PF08341">
    <property type="entry name" value="TED"/>
    <property type="match status" value="1"/>
</dbReference>
<evidence type="ECO:0000313" key="8">
    <source>
        <dbReference type="Proteomes" id="UP001489509"/>
    </source>
</evidence>
<evidence type="ECO:0000256" key="3">
    <source>
        <dbReference type="ARBA" id="ARBA00022729"/>
    </source>
</evidence>
<feature type="domain" description="SpaA-like prealbumin fold" evidence="6">
    <location>
        <begin position="803"/>
        <end position="892"/>
    </location>
</feature>
<feature type="domain" description="SpaA-like prealbumin fold" evidence="6">
    <location>
        <begin position="1263"/>
        <end position="1350"/>
    </location>
</feature>
<feature type="domain" description="SpaA-like prealbumin fold" evidence="6">
    <location>
        <begin position="710"/>
        <end position="796"/>
    </location>
</feature>
<dbReference type="Proteomes" id="UP001489509">
    <property type="component" value="Unassembled WGS sequence"/>
</dbReference>
<dbReference type="PANTHER" id="PTHR36108">
    <property type="entry name" value="COLOSSIN-B-RELATED"/>
    <property type="match status" value="1"/>
</dbReference>
<evidence type="ECO:0000256" key="2">
    <source>
        <dbReference type="ARBA" id="ARBA00022525"/>
    </source>
</evidence>